<dbReference type="PANTHER" id="PTHR15960">
    <property type="entry name" value="LD44032P"/>
    <property type="match status" value="1"/>
</dbReference>
<evidence type="ECO:0000313" key="3">
    <source>
        <dbReference type="Proteomes" id="UP000444721"/>
    </source>
</evidence>
<keyword evidence="3" id="KW-1185">Reference proteome</keyword>
<dbReference type="VEuPathDB" id="AmoebaDB:NfTy_041890"/>
<dbReference type="Proteomes" id="UP000444721">
    <property type="component" value="Unassembled WGS sequence"/>
</dbReference>
<dbReference type="InterPro" id="IPR042575">
    <property type="entry name" value="UBAP1_C"/>
</dbReference>
<organism evidence="2 3">
    <name type="scientific">Naegleria fowleri</name>
    <name type="common">Brain eating amoeba</name>
    <dbReference type="NCBI Taxonomy" id="5763"/>
    <lineage>
        <taxon>Eukaryota</taxon>
        <taxon>Discoba</taxon>
        <taxon>Heterolobosea</taxon>
        <taxon>Tetramitia</taxon>
        <taxon>Eutetramitia</taxon>
        <taxon>Vahlkampfiidae</taxon>
        <taxon>Naegleria</taxon>
    </lineage>
</organism>
<comment type="caution">
    <text evidence="2">The sequence shown here is derived from an EMBL/GenBank/DDBJ whole genome shotgun (WGS) entry which is preliminary data.</text>
</comment>
<dbReference type="PANTHER" id="PTHR15960:SF5">
    <property type="entry name" value="LD44032P"/>
    <property type="match status" value="1"/>
</dbReference>
<evidence type="ECO:0000313" key="2">
    <source>
        <dbReference type="EMBL" id="KAF0978586.1"/>
    </source>
</evidence>
<dbReference type="VEuPathDB" id="AmoebaDB:NF0006980"/>
<dbReference type="Gene3D" id="1.20.120.1920">
    <property type="entry name" value="UBAP1 SOUBA domain"/>
    <property type="match status" value="1"/>
</dbReference>
<sequence length="343" mass="39830">MKPFAYREREEDDFEIIETYQKKTNHRKSHGSSSSESDFEIIESYQDVLKRREAERKNMYPQPSNGIEAVGNRRNSMNDFQPTSPRGQISRPPSVSMSTNSFVLSTGVPNLVVDSRLHQNYEVYNFKPDFELEYIKRVEHEMKMEEEEEKRRKIKFNLLLQTLNTKPTTERNLMSPTLMNINENITPLPPNSSRPSNPSMTTIPRNTIQPVQSSTEFSSSNFYSSPFNMPTFLTEEERDSYKHAIEIGFSPDISTFATEAYRGDKIKVLDFLDKHKQLSEMNFQDLDIREALLLTDRSLDQSLDMLVQKSPNHYQSPNFHTSSMSQPSSFVNMNSSQLNQINY</sequence>
<dbReference type="OrthoDB" id="10450439at2759"/>
<dbReference type="GO" id="GO:0043130">
    <property type="term" value="F:ubiquitin binding"/>
    <property type="evidence" value="ECO:0007669"/>
    <property type="project" value="InterPro"/>
</dbReference>
<dbReference type="VEuPathDB" id="AmoebaDB:FDP41_002406"/>
<name>A0A6A5BTP9_NAEFO</name>
<dbReference type="GO" id="GO:0000813">
    <property type="term" value="C:ESCRT I complex"/>
    <property type="evidence" value="ECO:0007669"/>
    <property type="project" value="InterPro"/>
</dbReference>
<gene>
    <name evidence="2" type="ORF">FDP41_002406</name>
</gene>
<dbReference type="AlphaFoldDB" id="A0A6A5BTP9"/>
<accession>A0A6A5BTP9</accession>
<dbReference type="InterPro" id="IPR038870">
    <property type="entry name" value="UBAP1"/>
</dbReference>
<dbReference type="GO" id="GO:0043162">
    <property type="term" value="P:ubiquitin-dependent protein catabolic process via the multivesicular body sorting pathway"/>
    <property type="evidence" value="ECO:0007669"/>
    <property type="project" value="InterPro"/>
</dbReference>
<proteinExistence type="predicted"/>
<reference evidence="2 3" key="1">
    <citation type="journal article" date="2019" name="Sci. Rep.">
        <title>Nanopore sequencing improves the draft genome of the human pathogenic amoeba Naegleria fowleri.</title>
        <authorList>
            <person name="Liechti N."/>
            <person name="Schurch N."/>
            <person name="Bruggmann R."/>
            <person name="Wittwer M."/>
        </authorList>
    </citation>
    <scope>NUCLEOTIDE SEQUENCE [LARGE SCALE GENOMIC DNA]</scope>
    <source>
        <strain evidence="2 3">ATCC 30894</strain>
    </source>
</reference>
<feature type="region of interest" description="Disordered" evidence="1">
    <location>
        <begin position="314"/>
        <end position="343"/>
    </location>
</feature>
<dbReference type="EMBL" id="VFQX01000029">
    <property type="protein sequence ID" value="KAF0978586.1"/>
    <property type="molecule type" value="Genomic_DNA"/>
</dbReference>
<dbReference type="GeneID" id="68109624"/>
<protein>
    <submittedName>
        <fullName evidence="2">Uncharacterized protein</fullName>
    </submittedName>
</protein>
<dbReference type="RefSeq" id="XP_044563299.1">
    <property type="nucleotide sequence ID" value="XM_044705597.1"/>
</dbReference>
<evidence type="ECO:0000256" key="1">
    <source>
        <dbReference type="SAM" id="MobiDB-lite"/>
    </source>
</evidence>